<dbReference type="InterPro" id="IPR009010">
    <property type="entry name" value="Asp_de-COase-like_dom_sf"/>
</dbReference>
<evidence type="ECO:0000256" key="5">
    <source>
        <dbReference type="ARBA" id="ARBA00023004"/>
    </source>
</evidence>
<dbReference type="Pfam" id="PF01568">
    <property type="entry name" value="Molydop_binding"/>
    <property type="match status" value="1"/>
</dbReference>
<dbReference type="GO" id="GO:0051536">
    <property type="term" value="F:iron-sulfur cluster binding"/>
    <property type="evidence" value="ECO:0007669"/>
    <property type="project" value="UniProtKB-KW"/>
</dbReference>
<dbReference type="InterPro" id="IPR006963">
    <property type="entry name" value="Mopterin_OxRdtase_4Fe-4S_dom"/>
</dbReference>
<evidence type="ECO:0000256" key="2">
    <source>
        <dbReference type="ARBA" id="ARBA00022723"/>
    </source>
</evidence>
<organism evidence="9 10">
    <name type="scientific">Rubneribacter badeniensis</name>
    <dbReference type="NCBI Taxonomy" id="2070688"/>
    <lineage>
        <taxon>Bacteria</taxon>
        <taxon>Bacillati</taxon>
        <taxon>Actinomycetota</taxon>
        <taxon>Coriobacteriia</taxon>
        <taxon>Eggerthellales</taxon>
        <taxon>Eggerthellaceae</taxon>
        <taxon>Rubneribacter</taxon>
    </lineage>
</organism>
<evidence type="ECO:0000259" key="8">
    <source>
        <dbReference type="PROSITE" id="PS51669"/>
    </source>
</evidence>
<keyword evidence="4" id="KW-0560">Oxidoreductase</keyword>
<feature type="signal peptide" evidence="7">
    <location>
        <begin position="1"/>
        <end position="34"/>
    </location>
</feature>
<evidence type="ECO:0000256" key="3">
    <source>
        <dbReference type="ARBA" id="ARBA00022729"/>
    </source>
</evidence>
<dbReference type="Pfam" id="PF00384">
    <property type="entry name" value="Molybdopterin"/>
    <property type="match status" value="1"/>
</dbReference>
<evidence type="ECO:0000256" key="4">
    <source>
        <dbReference type="ARBA" id="ARBA00023002"/>
    </source>
</evidence>
<evidence type="ECO:0000313" key="10">
    <source>
        <dbReference type="Proteomes" id="UP000236488"/>
    </source>
</evidence>
<dbReference type="Gene3D" id="3.40.228.10">
    <property type="entry name" value="Dimethylsulfoxide Reductase, domain 2"/>
    <property type="match status" value="2"/>
</dbReference>
<keyword evidence="3 7" id="KW-0732">Signal</keyword>
<name>A0A2K2U3D7_9ACTN</name>
<dbReference type="AlphaFoldDB" id="A0A2K2U3D7"/>
<protein>
    <submittedName>
        <fullName evidence="9">Molybdopterin dinucleotide-binding protein</fullName>
    </submittedName>
</protein>
<dbReference type="GO" id="GO:0018818">
    <property type="term" value="F:acetylene hydratase activity"/>
    <property type="evidence" value="ECO:0007669"/>
    <property type="project" value="InterPro"/>
</dbReference>
<accession>A0A2K2U3D7</accession>
<dbReference type="RefSeq" id="WP_103263115.1">
    <property type="nucleotide sequence ID" value="NZ_PPEL01000064.1"/>
</dbReference>
<dbReference type="Proteomes" id="UP000236488">
    <property type="component" value="Unassembled WGS sequence"/>
</dbReference>
<sequence>MGNLTMSRRTFVKTAAITGAAAAAFGASTHTALAEETYPVVSGQDTVAVKTCCRGCGKMECGVKVIVQNGRAIRVEGDEGAFQSMGNCCTKSQSSIQAAYHPDRLHYPMKRTNPKGEEPGWQRISWDEAMQTVIDNFMEIKAKHGGEAIACQVGTSRIWCMHSESILKNMLETPNNVEAWQICKGPRHFATTMVSQFAMSWMETICRPKVYVQWGGASELSNYDDSCRTTVDVASRADVHISVDPRMANMGKEADYWQHLRPGTDAALGLAWTNVIIEKKLYDELYTKKWTNAPFLVCEDMEPSGFPTVRTDGSYWDVKTLLLKESDIKEGGNPYKFLVYDNNWEALKEQGIEHEYGAFTWFNADQEGNIDDTGGFWEGENYDSEKAREGREAAQDNLLPGQTQGWVPDLLPFDPAIDPALEGEFEITLKDGRTVKVKPVWEYYKARAAEYTPEVAAEITGIPAEEIEAAATAYGTRLDPESGYGNGGIQYMLAIEHFCNCIQTCRVFDNLVGITGNLDTPGGNRGPTIVPIDGDLQGFSAWAPGATTPPAEVNLKQIGRDKFPLLGWWQYWADSHSVWNAAITSDPYPLRALWNESGNFMSQSNTTRAWEALCSLDFYVDLNLWHTPQNDTADIILPVAHWIELNSPRASQGASGAMGATVKCVQPPAEAKYDPEIVMDLARRMNWPWTTEPGNEWPDIQWQLDDSIKLLTDDELTYTTWHVENGVPTFERHGVPMAEVTPKYKTWDEYVAAFQEHGWWQAKDIEPRNWGTYRRYQTGALRARDRVWGRLDYTAGKGIGNWKPGFFTPTMKQEIWSTVMESHHPDHPEWFVPSYCEPPHGPKDGDRIKEYPLTATTGRRIPVYFHSEHRQLPWCRELWPVPRVEINPKTAAEYGIEQGDWVWIETEWGKIREVADLYYGVKEDVINLEHTWWYPEVQDAGHGWQLSQVNQLIDHDAQDPHAGSSNLRAYQVKIYKATPENSPFGNPVPCDSTGKPIIHTSDDPRLKEWLPTYEGRE</sequence>
<feature type="chain" id="PRO_5014325333" evidence="7">
    <location>
        <begin position="35"/>
        <end position="1017"/>
    </location>
</feature>
<keyword evidence="5" id="KW-0408">Iron</keyword>
<evidence type="ECO:0000313" key="9">
    <source>
        <dbReference type="EMBL" id="PNV64835.1"/>
    </source>
</evidence>
<dbReference type="InterPro" id="IPR006657">
    <property type="entry name" value="MoPterin_dinucl-bd_dom"/>
</dbReference>
<dbReference type="Gene3D" id="3.40.50.740">
    <property type="match status" value="2"/>
</dbReference>
<evidence type="ECO:0000256" key="7">
    <source>
        <dbReference type="SAM" id="SignalP"/>
    </source>
</evidence>
<dbReference type="SUPFAM" id="SSF53706">
    <property type="entry name" value="Formate dehydrogenase/DMSO reductase, domains 1-3"/>
    <property type="match status" value="1"/>
</dbReference>
<keyword evidence="10" id="KW-1185">Reference proteome</keyword>
<dbReference type="InterPro" id="IPR050612">
    <property type="entry name" value="Prok_Mopterin_Oxidored"/>
</dbReference>
<dbReference type="GO" id="GO:0046872">
    <property type="term" value="F:metal ion binding"/>
    <property type="evidence" value="ECO:0007669"/>
    <property type="project" value="UniProtKB-KW"/>
</dbReference>
<evidence type="ECO:0000256" key="6">
    <source>
        <dbReference type="ARBA" id="ARBA00023014"/>
    </source>
</evidence>
<keyword evidence="6" id="KW-0411">Iron-sulfur</keyword>
<dbReference type="GO" id="GO:0043546">
    <property type="term" value="F:molybdopterin cofactor binding"/>
    <property type="evidence" value="ECO:0007669"/>
    <property type="project" value="InterPro"/>
</dbReference>
<dbReference type="PROSITE" id="PS51318">
    <property type="entry name" value="TAT"/>
    <property type="match status" value="1"/>
</dbReference>
<dbReference type="EMBL" id="PPEL01000064">
    <property type="protein sequence ID" value="PNV64835.1"/>
    <property type="molecule type" value="Genomic_DNA"/>
</dbReference>
<feature type="domain" description="4Fe-4S Mo/W bis-MGD-type" evidence="8">
    <location>
        <begin position="45"/>
        <end position="103"/>
    </location>
</feature>
<proteinExistence type="inferred from homology"/>
<dbReference type="Pfam" id="PF04879">
    <property type="entry name" value="Molybdop_Fe4S4"/>
    <property type="match status" value="1"/>
</dbReference>
<dbReference type="InterPro" id="IPR006656">
    <property type="entry name" value="Mopterin_OxRdtase"/>
</dbReference>
<comment type="caution">
    <text evidence="9">The sequence shown here is derived from an EMBL/GenBank/DDBJ whole genome shotgun (WGS) entry which is preliminary data.</text>
</comment>
<reference evidence="9 10" key="1">
    <citation type="journal article" date="2018" name="Int. J. Syst. Evol. Microbiol.">
        <title>Rubneribacter badeniensis gen. nov., sp. nov. and Enteroscipio rubneri gen. nov., sp. nov., new members of the Eggerthellaceae isolated from human faeces.</title>
        <authorList>
            <person name="Danylec N."/>
            <person name="Gobl A."/>
            <person name="Stoll D.A."/>
            <person name="Hetzer B."/>
            <person name="Kulling S.E."/>
            <person name="Huch M."/>
        </authorList>
    </citation>
    <scope>NUCLEOTIDE SEQUENCE [LARGE SCALE GENOMIC DNA]</scope>
    <source>
        <strain evidence="9 10">ResAG-85</strain>
    </source>
</reference>
<gene>
    <name evidence="9" type="ORF">C2L80_09785</name>
</gene>
<dbReference type="GO" id="GO:0016491">
    <property type="term" value="F:oxidoreductase activity"/>
    <property type="evidence" value="ECO:0007669"/>
    <property type="project" value="UniProtKB-KW"/>
</dbReference>
<dbReference type="SMART" id="SM00926">
    <property type="entry name" value="Molybdop_Fe4S4"/>
    <property type="match status" value="1"/>
</dbReference>
<dbReference type="SUPFAM" id="SSF50692">
    <property type="entry name" value="ADC-like"/>
    <property type="match status" value="1"/>
</dbReference>
<comment type="similarity">
    <text evidence="1">Belongs to the prokaryotic molybdopterin-containing oxidoreductase family.</text>
</comment>
<dbReference type="Gene3D" id="2.20.25.90">
    <property type="entry name" value="ADC-like domains"/>
    <property type="match status" value="1"/>
</dbReference>
<dbReference type="InterPro" id="IPR037949">
    <property type="entry name" value="MopB_CT_Acetylene-hydratase"/>
</dbReference>
<keyword evidence="2" id="KW-0479">Metal-binding</keyword>
<dbReference type="PANTHER" id="PTHR43742:SF6">
    <property type="entry name" value="OXIDOREDUCTASE YYAE-RELATED"/>
    <property type="match status" value="1"/>
</dbReference>
<dbReference type="Gene3D" id="2.40.40.20">
    <property type="match status" value="1"/>
</dbReference>
<dbReference type="CDD" id="cd02781">
    <property type="entry name" value="MopB_CT_Acetylene-hydratase"/>
    <property type="match status" value="1"/>
</dbReference>
<dbReference type="InterPro" id="IPR006311">
    <property type="entry name" value="TAT_signal"/>
</dbReference>
<dbReference type="PROSITE" id="PS51669">
    <property type="entry name" value="4FE4S_MOW_BIS_MGD"/>
    <property type="match status" value="1"/>
</dbReference>
<dbReference type="PANTHER" id="PTHR43742">
    <property type="entry name" value="TRIMETHYLAMINE-N-OXIDE REDUCTASE"/>
    <property type="match status" value="1"/>
</dbReference>
<evidence type="ECO:0000256" key="1">
    <source>
        <dbReference type="ARBA" id="ARBA00010312"/>
    </source>
</evidence>